<dbReference type="EMBL" id="PQIB02000004">
    <property type="protein sequence ID" value="RLN22492.1"/>
    <property type="molecule type" value="Genomic_DNA"/>
</dbReference>
<feature type="domain" description="Retrotransposon gag" evidence="1">
    <location>
        <begin position="112"/>
        <end position="177"/>
    </location>
</feature>
<dbReference type="AlphaFoldDB" id="A0A3L6SIP2"/>
<accession>A0A3L6SIP2</accession>
<reference evidence="3" key="1">
    <citation type="journal article" date="2019" name="Nat. Commun.">
        <title>The genome of broomcorn millet.</title>
        <authorList>
            <person name="Zou C."/>
            <person name="Miki D."/>
            <person name="Li D."/>
            <person name="Tang Q."/>
            <person name="Xiao L."/>
            <person name="Rajput S."/>
            <person name="Deng P."/>
            <person name="Jia W."/>
            <person name="Huang R."/>
            <person name="Zhang M."/>
            <person name="Sun Y."/>
            <person name="Hu J."/>
            <person name="Fu X."/>
            <person name="Schnable P.S."/>
            <person name="Li F."/>
            <person name="Zhang H."/>
            <person name="Feng B."/>
            <person name="Zhu X."/>
            <person name="Liu R."/>
            <person name="Schnable J.C."/>
            <person name="Zhu J.-K."/>
            <person name="Zhang H."/>
        </authorList>
    </citation>
    <scope>NUCLEOTIDE SEQUENCE [LARGE SCALE GENOMIC DNA]</scope>
</reference>
<dbReference type="Pfam" id="PF03732">
    <property type="entry name" value="Retrotrans_gag"/>
    <property type="match status" value="1"/>
</dbReference>
<evidence type="ECO:0000313" key="2">
    <source>
        <dbReference type="EMBL" id="RLN22492.1"/>
    </source>
</evidence>
<dbReference type="OrthoDB" id="1937476at2759"/>
<dbReference type="Proteomes" id="UP000275267">
    <property type="component" value="Unassembled WGS sequence"/>
</dbReference>
<evidence type="ECO:0000259" key="1">
    <source>
        <dbReference type="Pfam" id="PF03732"/>
    </source>
</evidence>
<evidence type="ECO:0000313" key="3">
    <source>
        <dbReference type="Proteomes" id="UP000275267"/>
    </source>
</evidence>
<keyword evidence="3" id="KW-1185">Reference proteome</keyword>
<comment type="caution">
    <text evidence="2">The sequence shown here is derived from an EMBL/GenBank/DDBJ whole genome shotgun (WGS) entry which is preliminary data.</text>
</comment>
<gene>
    <name evidence="2" type="ORF">C2845_PM07G08770</name>
</gene>
<dbReference type="InterPro" id="IPR005162">
    <property type="entry name" value="Retrotrans_gag_dom"/>
</dbReference>
<sequence length="196" mass="22671">MWGRPASPRPAGLGMVPLGIVFHVDVPYRFLRNVGGKNHRNRPPTACTVISNRQRDRFENAVRDDSDRFPAFPENITSREYPRDFKPTNILKYDGKQDPQQWLRCYSVAIEKTLKQVFVENFQGSMISTGTRHDLSHVKQVENETLRSYTHCFFDTRATIANIVNEEVIRCIRTGLATKKTYREFGRNLPTIVIEL</sequence>
<proteinExistence type="predicted"/>
<protein>
    <submittedName>
        <fullName evidence="2">Retrotransposon protein, putative, Ty3-gypsy sub-class</fullName>
    </submittedName>
</protein>
<name>A0A3L6SIP2_PANMI</name>
<organism evidence="2 3">
    <name type="scientific">Panicum miliaceum</name>
    <name type="common">Proso millet</name>
    <name type="synonym">Broomcorn millet</name>
    <dbReference type="NCBI Taxonomy" id="4540"/>
    <lineage>
        <taxon>Eukaryota</taxon>
        <taxon>Viridiplantae</taxon>
        <taxon>Streptophyta</taxon>
        <taxon>Embryophyta</taxon>
        <taxon>Tracheophyta</taxon>
        <taxon>Spermatophyta</taxon>
        <taxon>Magnoliopsida</taxon>
        <taxon>Liliopsida</taxon>
        <taxon>Poales</taxon>
        <taxon>Poaceae</taxon>
        <taxon>PACMAD clade</taxon>
        <taxon>Panicoideae</taxon>
        <taxon>Panicodae</taxon>
        <taxon>Paniceae</taxon>
        <taxon>Panicinae</taxon>
        <taxon>Panicum</taxon>
        <taxon>Panicum sect. Panicum</taxon>
    </lineage>
</organism>